<dbReference type="HAMAP" id="MF_00562">
    <property type="entry name" value="Deacylase_DtdA"/>
    <property type="match status" value="1"/>
</dbReference>
<dbReference type="EC" id="3.1.-.-" evidence="4"/>
<dbReference type="Gene3D" id="3.40.50.10700">
    <property type="entry name" value="AF0625-like"/>
    <property type="match status" value="1"/>
</dbReference>
<organism evidence="4">
    <name type="scientific">uncultured organism</name>
    <dbReference type="NCBI Taxonomy" id="155900"/>
    <lineage>
        <taxon>unclassified sequences</taxon>
        <taxon>environmental samples</taxon>
    </lineage>
</organism>
<name>M1Q277_9ZZZZ</name>
<dbReference type="SUPFAM" id="SSF142535">
    <property type="entry name" value="AF0625-like"/>
    <property type="match status" value="1"/>
</dbReference>
<dbReference type="PIRSF" id="PIRSF016210">
    <property type="entry name" value="UCP016210"/>
    <property type="match status" value="1"/>
</dbReference>
<dbReference type="Gene3D" id="3.40.630.50">
    <property type="entry name" value="AF0625-like"/>
    <property type="match status" value="1"/>
</dbReference>
<dbReference type="PANTHER" id="PTHR34667:SF1">
    <property type="entry name" value="D-AMINOACYL-TRNA DEACYLASE"/>
    <property type="match status" value="1"/>
</dbReference>
<keyword evidence="3" id="KW-0862">Zinc</keyword>
<dbReference type="PANTHER" id="PTHR34667">
    <property type="entry name" value="D-AMINOACYL-TRNA DEACYLASE"/>
    <property type="match status" value="1"/>
</dbReference>
<accession>M1Q277</accession>
<proteinExistence type="inferred from homology"/>
<evidence type="ECO:0000256" key="1">
    <source>
        <dbReference type="ARBA" id="ARBA00022723"/>
    </source>
</evidence>
<evidence type="ECO:0000256" key="2">
    <source>
        <dbReference type="ARBA" id="ARBA00022801"/>
    </source>
</evidence>
<keyword evidence="1" id="KW-0479">Metal-binding</keyword>
<dbReference type="EMBL" id="JX684089">
    <property type="protein sequence ID" value="AGF93357.1"/>
    <property type="molecule type" value="Genomic_DNA"/>
</dbReference>
<keyword evidence="2 4" id="KW-0378">Hydrolase</keyword>
<dbReference type="Pfam" id="PF04414">
    <property type="entry name" value="tRNA_deacylase"/>
    <property type="match status" value="1"/>
</dbReference>
<evidence type="ECO:0000313" key="4">
    <source>
        <dbReference type="EMBL" id="AGF93357.1"/>
    </source>
</evidence>
<dbReference type="GO" id="GO:0019478">
    <property type="term" value="P:D-amino acid catabolic process"/>
    <property type="evidence" value="ECO:0007669"/>
    <property type="project" value="InterPro"/>
</dbReference>
<dbReference type="GO" id="GO:0046872">
    <property type="term" value="F:metal ion binding"/>
    <property type="evidence" value="ECO:0007669"/>
    <property type="project" value="UniProtKB-KW"/>
</dbReference>
<sequence>MRLIVSSKDDDASQNILDHLLKLDWKKIDEWKGNPVYKKRDDLIATVNRHHIYVDDVDKELEDLLDVDIDHVVFISKHSSEAGIHSLTVHPIGNVGEAKFGGKENKVVPAAPSEMTAALRTLWEETREHGLEGEYDVSFEATHHGPYLEAPTYYIEIGSDKESWNDERAGQVIADTVMKVEENYRDDDVVVCIGGGHYAPRYTDLARNNAVSIGHMVPGWGMKYLTKDSFDEIVEKTPDVKYVYFDRSSTSGKERKRVKEWAKEKDLSVVRSDDLDDL</sequence>
<reference evidence="4" key="1">
    <citation type="journal article" date="2013" name="Syst. Appl. Microbiol.">
        <title>New insights into the archaeal diversity of a hypersaline microbial mat obtained by a metagenomic approach.</title>
        <authorList>
            <person name="Lopez-Lopez A."/>
            <person name="Richter M."/>
            <person name="Pena A."/>
            <person name="Tamames J."/>
            <person name="Rossello-Mora R."/>
        </authorList>
    </citation>
    <scope>NUCLEOTIDE SEQUENCE</scope>
</reference>
<gene>
    <name evidence="4" type="ORF">FLSS-23_0022</name>
</gene>
<protein>
    <submittedName>
        <fullName evidence="4">Uncharacterized conserved protein UCP016210</fullName>
        <ecNumber evidence="4">3.1.-.-</ecNumber>
    </submittedName>
</protein>
<dbReference type="GO" id="GO:0051499">
    <property type="term" value="F:D-aminoacyl-tRNA deacylase activity"/>
    <property type="evidence" value="ECO:0007669"/>
    <property type="project" value="InterPro"/>
</dbReference>
<dbReference type="InterPro" id="IPR007508">
    <property type="entry name" value="DtdA"/>
</dbReference>
<dbReference type="AlphaFoldDB" id="M1Q277"/>
<dbReference type="InterPro" id="IPR018033">
    <property type="entry name" value="Deacylase_DtdA_archaea"/>
</dbReference>
<evidence type="ECO:0000256" key="3">
    <source>
        <dbReference type="ARBA" id="ARBA00022833"/>
    </source>
</evidence>